<comment type="caution">
    <text evidence="3">The sequence shown here is derived from an EMBL/GenBank/DDBJ whole genome shotgun (WGS) entry which is preliminary data.</text>
</comment>
<keyword evidence="1" id="KW-0732">Signal</keyword>
<dbReference type="Pfam" id="PF09084">
    <property type="entry name" value="NMT1"/>
    <property type="match status" value="1"/>
</dbReference>
<feature type="domain" description="SsuA/THI5-like" evidence="2">
    <location>
        <begin position="50"/>
        <end position="251"/>
    </location>
</feature>
<feature type="chain" id="PRO_5046443494" evidence="1">
    <location>
        <begin position="21"/>
        <end position="321"/>
    </location>
</feature>
<dbReference type="Gene3D" id="3.40.190.10">
    <property type="entry name" value="Periplasmic binding protein-like II"/>
    <property type="match status" value="2"/>
</dbReference>
<gene>
    <name evidence="3" type="ORF">HW561_13050</name>
</gene>
<keyword evidence="4" id="KW-1185">Reference proteome</keyword>
<dbReference type="SUPFAM" id="SSF53850">
    <property type="entry name" value="Periplasmic binding protein-like II"/>
    <property type="match status" value="1"/>
</dbReference>
<sequence>MKNLYAFCAALAFVAGVASAETLPTLRAAVLKIGTVNWELETIRQNGLDKKHGFILNVQPFADNGATRIAVEGDAADMAVADWVWIARQRAAGKDYVFIPYSKAVGGVVVPADSPARSLQDLAGGKIGIAGGPVDKSWLILRAYAAQEYGMDLKAETEQVFGAPPLIFKSALGGDYAGAINFWHFLAKMKASGMKELISVEQAAQALGLDPDTPLLGYYLKESFLEAHPDLAQSLFAASRDAKDLLATSPEAWEGIRPQMNAKTDMQFEQLKSDWIAGIPDRGPVDQVAANRMLALMAELGGAELVGEATSVPQGLFADVE</sequence>
<evidence type="ECO:0000256" key="1">
    <source>
        <dbReference type="SAM" id="SignalP"/>
    </source>
</evidence>
<protein>
    <submittedName>
        <fullName evidence="3">ABC transporter substrate-binding protein</fullName>
    </submittedName>
</protein>
<evidence type="ECO:0000313" key="3">
    <source>
        <dbReference type="EMBL" id="NVO56713.1"/>
    </source>
</evidence>
<dbReference type="Proteomes" id="UP000630805">
    <property type="component" value="Unassembled WGS sequence"/>
</dbReference>
<evidence type="ECO:0000259" key="2">
    <source>
        <dbReference type="Pfam" id="PF09084"/>
    </source>
</evidence>
<dbReference type="EMBL" id="JABXWT010000006">
    <property type="protein sequence ID" value="NVO56713.1"/>
    <property type="molecule type" value="Genomic_DNA"/>
</dbReference>
<dbReference type="InterPro" id="IPR015168">
    <property type="entry name" value="SsuA/THI5"/>
</dbReference>
<evidence type="ECO:0000313" key="4">
    <source>
        <dbReference type="Proteomes" id="UP000630805"/>
    </source>
</evidence>
<accession>A0ABX2PRC2</accession>
<dbReference type="PANTHER" id="PTHR30024">
    <property type="entry name" value="ALIPHATIC SULFONATES-BINDING PROTEIN-RELATED"/>
    <property type="match status" value="1"/>
</dbReference>
<dbReference type="RefSeq" id="WP_176865420.1">
    <property type="nucleotide sequence ID" value="NZ_JABXWT010000006.1"/>
</dbReference>
<dbReference type="PANTHER" id="PTHR30024:SF48">
    <property type="entry name" value="ABC TRANSPORTER SUBSTRATE-BINDING PROTEIN"/>
    <property type="match status" value="1"/>
</dbReference>
<proteinExistence type="predicted"/>
<feature type="signal peptide" evidence="1">
    <location>
        <begin position="1"/>
        <end position="20"/>
    </location>
</feature>
<reference evidence="3 4" key="1">
    <citation type="submission" date="2020-06" db="EMBL/GenBank/DDBJ databases">
        <authorList>
            <person name="Cao W.R."/>
        </authorList>
    </citation>
    <scope>NUCLEOTIDE SEQUENCE [LARGE SCALE GENOMIC DNA]</scope>
    <source>
        <strain evidence="3 4">B1Z28</strain>
    </source>
</reference>
<name>A0ABX2PRC2_9RHOB</name>
<organism evidence="3 4">
    <name type="scientific">Ruegeria haliotis</name>
    <dbReference type="NCBI Taxonomy" id="2747601"/>
    <lineage>
        <taxon>Bacteria</taxon>
        <taxon>Pseudomonadati</taxon>
        <taxon>Pseudomonadota</taxon>
        <taxon>Alphaproteobacteria</taxon>
        <taxon>Rhodobacterales</taxon>
        <taxon>Roseobacteraceae</taxon>
        <taxon>Ruegeria</taxon>
    </lineage>
</organism>